<proteinExistence type="predicted"/>
<accession>A0A3N0Y6H2</accession>
<name>A0A3N0Y6H2_ANAGA</name>
<evidence type="ECO:0000259" key="2">
    <source>
        <dbReference type="Pfam" id="PF16297"/>
    </source>
</evidence>
<evidence type="ECO:0000313" key="3">
    <source>
        <dbReference type="EMBL" id="ROL41358.1"/>
    </source>
</evidence>
<reference evidence="3 4" key="1">
    <citation type="submission" date="2018-10" db="EMBL/GenBank/DDBJ databases">
        <title>Genome assembly for a Yunnan-Guizhou Plateau 3E fish, Anabarilius grahami (Regan), and its evolutionary and genetic applications.</title>
        <authorList>
            <person name="Jiang W."/>
        </authorList>
    </citation>
    <scope>NUCLEOTIDE SEQUENCE [LARGE SCALE GENOMIC DNA]</scope>
    <source>
        <strain evidence="3">AG-KIZ</strain>
        <tissue evidence="3">Muscle</tissue>
    </source>
</reference>
<dbReference type="EMBL" id="RJVU01051648">
    <property type="protein sequence ID" value="ROL41358.1"/>
    <property type="molecule type" value="Genomic_DNA"/>
</dbReference>
<dbReference type="Pfam" id="PF16297">
    <property type="entry name" value="DUF4939"/>
    <property type="match status" value="1"/>
</dbReference>
<feature type="region of interest" description="Disordered" evidence="1">
    <location>
        <begin position="1"/>
        <end position="51"/>
    </location>
</feature>
<keyword evidence="4" id="KW-1185">Reference proteome</keyword>
<evidence type="ECO:0000313" key="4">
    <source>
        <dbReference type="Proteomes" id="UP000281406"/>
    </source>
</evidence>
<comment type="caution">
    <text evidence="3">The sequence shown here is derived from an EMBL/GenBank/DDBJ whole genome shotgun (WGS) entry which is preliminary data.</text>
</comment>
<protein>
    <submittedName>
        <fullName evidence="3">Retrotransposon Gag-like protein 6</fullName>
    </submittedName>
</protein>
<organism evidence="3 4">
    <name type="scientific">Anabarilius grahami</name>
    <name type="common">Kanglang fish</name>
    <name type="synonym">Barilius grahami</name>
    <dbReference type="NCBI Taxonomy" id="495550"/>
    <lineage>
        <taxon>Eukaryota</taxon>
        <taxon>Metazoa</taxon>
        <taxon>Chordata</taxon>
        <taxon>Craniata</taxon>
        <taxon>Vertebrata</taxon>
        <taxon>Euteleostomi</taxon>
        <taxon>Actinopterygii</taxon>
        <taxon>Neopterygii</taxon>
        <taxon>Teleostei</taxon>
        <taxon>Ostariophysi</taxon>
        <taxon>Cypriniformes</taxon>
        <taxon>Xenocyprididae</taxon>
        <taxon>Xenocypridinae</taxon>
        <taxon>Xenocypridinae incertae sedis</taxon>
        <taxon>Anabarilius</taxon>
    </lineage>
</organism>
<sequence>MSTPDPFQDLVDPLHRTLTSPFTPTTPATTSALPAASPSPPAIASPMAKPAPFSGSAEDCNGFLLQCSLVLEMQPHLYPDDKSKVAFIISQLDGKALRWAEPLWSQDNPVVQSLSSFTAHFKEVFGKPTWDSSIYSISKSDLIVISMQIHLGDQTKGKAFRPTLPLCHWLFHLKEVCRLICHKKRNTGILRGVLPIALNLPSPTPARLSRTSRRPRCHRAHPSGVGTTIFQRSFQTFKPSVQTSRGTEEANELHQR</sequence>
<dbReference type="OrthoDB" id="5088132at2759"/>
<dbReference type="InterPro" id="IPR032549">
    <property type="entry name" value="DUF4939"/>
</dbReference>
<dbReference type="Proteomes" id="UP000281406">
    <property type="component" value="Unassembled WGS sequence"/>
</dbReference>
<evidence type="ECO:0000256" key="1">
    <source>
        <dbReference type="SAM" id="MobiDB-lite"/>
    </source>
</evidence>
<gene>
    <name evidence="3" type="ORF">DPX16_6756</name>
</gene>
<feature type="domain" description="DUF4939" evidence="2">
    <location>
        <begin position="44"/>
        <end position="128"/>
    </location>
</feature>
<dbReference type="AlphaFoldDB" id="A0A3N0Y6H2"/>
<feature type="compositionally biased region" description="Low complexity" evidence="1">
    <location>
        <begin position="19"/>
        <end position="36"/>
    </location>
</feature>